<sequence>MSASSLATDVVANILKNNLELVDSSYLVLNVVDHESGAIQPVCLGEIDSFQADQVAKCSMSDSSVTSELPSDQTL</sequence>
<proteinExistence type="predicted"/>
<dbReference type="InterPro" id="IPR009855">
    <property type="entry name" value="Baculo_LEF-10"/>
</dbReference>
<evidence type="ECO:0000313" key="1">
    <source>
        <dbReference type="EMBL" id="AIE47776.1"/>
    </source>
</evidence>
<organism evidence="1 2">
    <name type="scientific">Peridroma alphabaculovirus</name>
    <dbReference type="NCBI Taxonomy" id="1346829"/>
    <lineage>
        <taxon>Viruses</taxon>
        <taxon>Viruses incertae sedis</taxon>
        <taxon>Naldaviricetes</taxon>
        <taxon>Lefavirales</taxon>
        <taxon>Baculoviridae</taxon>
        <taxon>Alphabaculovirus</taxon>
    </lineage>
</organism>
<reference evidence="1 2" key="1">
    <citation type="journal article" date="2015" name="Genome Announc.">
        <title>A Distinct Group II Alphabaculovirus Isolated from a Peridroma Species.</title>
        <authorList>
            <person name="Rohrmann G.F."/>
            <person name="Erlandson M.A."/>
            <person name="Theilmann D.A."/>
        </authorList>
    </citation>
    <scope>NUCLEOTIDE SEQUENCE [LARGE SCALE GENOMIC DNA]</scope>
    <source>
        <strain evidence="1">GR_167</strain>
    </source>
</reference>
<dbReference type="OrthoDB" id="26385at10239"/>
<dbReference type="Proteomes" id="UP000203240">
    <property type="component" value="Segment"/>
</dbReference>
<protein>
    <submittedName>
        <fullName evidence="1">Lef10</fullName>
    </submittedName>
</protein>
<dbReference type="Pfam" id="PF07206">
    <property type="entry name" value="Baculo_LEF-10"/>
    <property type="match status" value="1"/>
</dbReference>
<dbReference type="EMBL" id="KM009991">
    <property type="protein sequence ID" value="AIE47776.1"/>
    <property type="molecule type" value="Genomic_DNA"/>
</dbReference>
<gene>
    <name evidence="1" type="ORF">pesp046</name>
</gene>
<dbReference type="GeneID" id="20003959"/>
<evidence type="ECO:0000313" key="2">
    <source>
        <dbReference type="Proteomes" id="UP000203240"/>
    </source>
</evidence>
<accession>A0A068LMK7</accession>
<name>A0A068LMK7_9ABAC</name>
<keyword evidence="2" id="KW-1185">Reference proteome</keyword>
<dbReference type="RefSeq" id="YP_009049872.1">
    <property type="nucleotide sequence ID" value="NC_024625.1"/>
</dbReference>